<reference evidence="20 21" key="1">
    <citation type="journal article" date="2015" name="Nature">
        <title>rRNA introns, odd ribosomes, and small enigmatic genomes across a large radiation of phyla.</title>
        <authorList>
            <person name="Brown C.T."/>
            <person name="Hug L.A."/>
            <person name="Thomas B.C."/>
            <person name="Sharon I."/>
            <person name="Castelle C.J."/>
            <person name="Singh A."/>
            <person name="Wilkins M.J."/>
            <person name="Williams K.H."/>
            <person name="Banfield J.F."/>
        </authorList>
    </citation>
    <scope>NUCLEOTIDE SEQUENCE [LARGE SCALE GENOMIC DNA]</scope>
</reference>
<evidence type="ECO:0000256" key="3">
    <source>
        <dbReference type="ARBA" id="ARBA00022475"/>
    </source>
</evidence>
<feature type="transmembrane region" description="Helical" evidence="19">
    <location>
        <begin position="28"/>
        <end position="47"/>
    </location>
</feature>
<comment type="caution">
    <text evidence="20">The sequence shown here is derived from an EMBL/GenBank/DDBJ whole genome shotgun (WGS) entry which is preliminary data.</text>
</comment>
<evidence type="ECO:0000256" key="1">
    <source>
        <dbReference type="ARBA" id="ARBA00004651"/>
    </source>
</evidence>
<keyword evidence="6 19" id="KW-0812">Transmembrane</keyword>
<feature type="active site" description="Proton acceptor" evidence="15">
    <location>
        <position position="66"/>
    </location>
</feature>
<feature type="binding site" evidence="17">
    <location>
        <position position="13"/>
    </location>
    <ligand>
        <name>ATP</name>
        <dbReference type="ChEBI" id="CHEBI:30616"/>
    </ligand>
</feature>
<name>A0A0G0UUZ7_9BACT</name>
<proteinExistence type="inferred from homology"/>
<keyword evidence="10 19" id="KW-1133">Transmembrane helix</keyword>
<dbReference type="Gene3D" id="1.10.287.3610">
    <property type="match status" value="1"/>
</dbReference>
<feature type="transmembrane region" description="Helical" evidence="19">
    <location>
        <begin position="53"/>
        <end position="72"/>
    </location>
</feature>
<evidence type="ECO:0000256" key="17">
    <source>
        <dbReference type="PIRSR" id="PIRSR600829-3"/>
    </source>
</evidence>
<evidence type="ECO:0000256" key="6">
    <source>
        <dbReference type="ARBA" id="ARBA00022692"/>
    </source>
</evidence>
<feature type="transmembrane region" description="Helical" evidence="19">
    <location>
        <begin position="93"/>
        <end position="118"/>
    </location>
</feature>
<feature type="binding site" evidence="18">
    <location>
        <position position="25"/>
    </location>
    <ligand>
        <name>a divalent metal cation</name>
        <dbReference type="ChEBI" id="CHEBI:60240"/>
    </ligand>
</feature>
<protein>
    <submittedName>
        <fullName evidence="20">Diacylglycerol kinase</fullName>
    </submittedName>
</protein>
<keyword evidence="8 20" id="KW-0418">Kinase</keyword>
<dbReference type="InterPro" id="IPR000829">
    <property type="entry name" value="DAGK"/>
</dbReference>
<feature type="binding site" evidence="17">
    <location>
        <position position="73"/>
    </location>
    <ligand>
        <name>ATP</name>
        <dbReference type="ChEBI" id="CHEBI:30616"/>
    </ligand>
</feature>
<dbReference type="GO" id="GO:0008654">
    <property type="term" value="P:phospholipid biosynthetic process"/>
    <property type="evidence" value="ECO:0007669"/>
    <property type="project" value="UniProtKB-KW"/>
</dbReference>
<gene>
    <name evidence="20" type="ORF">UU43_C0008G0007</name>
</gene>
<evidence type="ECO:0000313" key="20">
    <source>
        <dbReference type="EMBL" id="KKR91356.1"/>
    </source>
</evidence>
<dbReference type="GO" id="GO:0046872">
    <property type="term" value="F:metal ion binding"/>
    <property type="evidence" value="ECO:0007669"/>
    <property type="project" value="UniProtKB-KW"/>
</dbReference>
<comment type="similarity">
    <text evidence="2">Belongs to the bacterial diacylglycerol kinase family.</text>
</comment>
<evidence type="ECO:0000313" key="21">
    <source>
        <dbReference type="Proteomes" id="UP000034190"/>
    </source>
</evidence>
<evidence type="ECO:0000256" key="12">
    <source>
        <dbReference type="ARBA" id="ARBA00023136"/>
    </source>
</evidence>
<organism evidence="20 21">
    <name type="scientific">Candidatus Falkowbacteria bacterium GW2011_GWA2_41_14</name>
    <dbReference type="NCBI Taxonomy" id="1618635"/>
    <lineage>
        <taxon>Bacteria</taxon>
        <taxon>Candidatus Falkowiibacteriota</taxon>
    </lineage>
</organism>
<keyword evidence="7 17" id="KW-0547">Nucleotide-binding</keyword>
<dbReference type="InterPro" id="IPR036945">
    <property type="entry name" value="DAGK_sf"/>
</dbReference>
<evidence type="ECO:0000256" key="14">
    <source>
        <dbReference type="ARBA" id="ARBA00023264"/>
    </source>
</evidence>
<dbReference type="CDD" id="cd14265">
    <property type="entry name" value="UDPK_IM_like"/>
    <property type="match status" value="1"/>
</dbReference>
<feature type="binding site" evidence="18">
    <location>
        <position position="73"/>
    </location>
    <ligand>
        <name>a divalent metal cation</name>
        <dbReference type="ChEBI" id="CHEBI:60240"/>
    </ligand>
</feature>
<feature type="binding site" evidence="16">
    <location>
        <position position="6"/>
    </location>
    <ligand>
        <name>substrate</name>
    </ligand>
</feature>
<keyword evidence="13" id="KW-0594">Phospholipid biosynthesis</keyword>
<dbReference type="InterPro" id="IPR033717">
    <property type="entry name" value="UDPK"/>
</dbReference>
<dbReference type="GO" id="GO:0005524">
    <property type="term" value="F:ATP binding"/>
    <property type="evidence" value="ECO:0007669"/>
    <property type="project" value="UniProtKB-KW"/>
</dbReference>
<evidence type="ECO:0000256" key="13">
    <source>
        <dbReference type="ARBA" id="ARBA00023209"/>
    </source>
</evidence>
<dbReference type="AlphaFoldDB" id="A0A0G0UUZ7"/>
<evidence type="ECO:0000256" key="15">
    <source>
        <dbReference type="PIRSR" id="PIRSR600829-1"/>
    </source>
</evidence>
<dbReference type="Proteomes" id="UP000034190">
    <property type="component" value="Unassembled WGS sequence"/>
</dbReference>
<dbReference type="EMBL" id="LCAP01000008">
    <property type="protein sequence ID" value="KKR91356.1"/>
    <property type="molecule type" value="Genomic_DNA"/>
</dbReference>
<dbReference type="GO" id="GO:0005886">
    <property type="term" value="C:plasma membrane"/>
    <property type="evidence" value="ECO:0007669"/>
    <property type="project" value="UniProtKB-SubCell"/>
</dbReference>
<keyword evidence="11" id="KW-0443">Lipid metabolism</keyword>
<comment type="cofactor">
    <cofactor evidence="18">
        <name>Mg(2+)</name>
        <dbReference type="ChEBI" id="CHEBI:18420"/>
    </cofactor>
    <text evidence="18">Mn(2+), Zn(2+), Cd(2+) and Co(2+) support activity to lesser extents.</text>
</comment>
<feature type="binding site" evidence="17">
    <location>
        <position position="6"/>
    </location>
    <ligand>
        <name>ATP</name>
        <dbReference type="ChEBI" id="CHEBI:30616"/>
    </ligand>
</feature>
<dbReference type="PANTHER" id="PTHR34299:SF1">
    <property type="entry name" value="DIACYLGLYCEROL KINASE"/>
    <property type="match status" value="1"/>
</dbReference>
<keyword evidence="14" id="KW-1208">Phospholipid metabolism</keyword>
<evidence type="ECO:0000256" key="2">
    <source>
        <dbReference type="ARBA" id="ARBA00005967"/>
    </source>
</evidence>
<keyword evidence="12 19" id="KW-0472">Membrane</keyword>
<evidence type="ECO:0000256" key="5">
    <source>
        <dbReference type="ARBA" id="ARBA00022679"/>
    </source>
</evidence>
<sequence>MIRLHRLFKSFSYAFKGLIKTFREEQNLRVQLSASLIIVILGIYFRISRGEWGLLTLAIALVLIVEVTNSAVERITDVLRPRINSYVKEIKDIMAAAVLLSSIAAMVIGLFIFSPYAYKLFGQF</sequence>
<keyword evidence="3" id="KW-1003">Cell membrane</keyword>
<feature type="binding site" evidence="16">
    <location>
        <position position="66"/>
    </location>
    <ligand>
        <name>substrate</name>
    </ligand>
</feature>
<keyword evidence="5" id="KW-0808">Transferase</keyword>
<evidence type="ECO:0000256" key="18">
    <source>
        <dbReference type="PIRSR" id="PIRSR600829-4"/>
    </source>
</evidence>
<feature type="binding site" evidence="17">
    <location>
        <position position="25"/>
    </location>
    <ligand>
        <name>ATP</name>
        <dbReference type="ChEBI" id="CHEBI:30616"/>
    </ligand>
</feature>
<comment type="subcellular location">
    <subcellularLocation>
        <location evidence="1">Cell membrane</location>
        <topology evidence="1">Multi-pass membrane protein</topology>
    </subcellularLocation>
</comment>
<dbReference type="GO" id="GO:0016301">
    <property type="term" value="F:kinase activity"/>
    <property type="evidence" value="ECO:0007669"/>
    <property type="project" value="UniProtKB-KW"/>
</dbReference>
<dbReference type="PANTHER" id="PTHR34299">
    <property type="entry name" value="DIACYLGLYCEROL KINASE"/>
    <property type="match status" value="1"/>
</dbReference>
<evidence type="ECO:0000256" key="9">
    <source>
        <dbReference type="ARBA" id="ARBA00022840"/>
    </source>
</evidence>
<evidence type="ECO:0000256" key="10">
    <source>
        <dbReference type="ARBA" id="ARBA00022989"/>
    </source>
</evidence>
<accession>A0A0G0UUZ7</accession>
<evidence type="ECO:0000256" key="19">
    <source>
        <dbReference type="SAM" id="Phobius"/>
    </source>
</evidence>
<evidence type="ECO:0000256" key="4">
    <source>
        <dbReference type="ARBA" id="ARBA00022516"/>
    </source>
</evidence>
<evidence type="ECO:0000256" key="7">
    <source>
        <dbReference type="ARBA" id="ARBA00022741"/>
    </source>
</evidence>
<keyword evidence="4" id="KW-0444">Lipid biosynthesis</keyword>
<dbReference type="Pfam" id="PF01219">
    <property type="entry name" value="DAGK_prokar"/>
    <property type="match status" value="1"/>
</dbReference>
<evidence type="ECO:0000256" key="11">
    <source>
        <dbReference type="ARBA" id="ARBA00023098"/>
    </source>
</evidence>
<evidence type="ECO:0000256" key="8">
    <source>
        <dbReference type="ARBA" id="ARBA00022777"/>
    </source>
</evidence>
<keyword evidence="18" id="KW-0479">Metal-binding</keyword>
<keyword evidence="9 17" id="KW-0067">ATP-binding</keyword>
<keyword evidence="18" id="KW-0460">Magnesium</keyword>
<feature type="binding site" evidence="17">
    <location>
        <begin position="91"/>
        <end position="92"/>
    </location>
    <ligand>
        <name>ATP</name>
        <dbReference type="ChEBI" id="CHEBI:30616"/>
    </ligand>
</feature>
<evidence type="ECO:0000256" key="16">
    <source>
        <dbReference type="PIRSR" id="PIRSR600829-2"/>
    </source>
</evidence>